<evidence type="ECO:0000256" key="1">
    <source>
        <dbReference type="ARBA" id="ARBA00006479"/>
    </source>
</evidence>
<reference evidence="3" key="1">
    <citation type="submission" date="2018-07" db="EMBL/GenBank/DDBJ databases">
        <title>Streptacidiphilus bronchialis DSM 106435 chromosome.</title>
        <authorList>
            <person name="Batra D."/>
            <person name="Gulvik C.A."/>
        </authorList>
    </citation>
    <scope>NUCLEOTIDE SEQUENCE [LARGE SCALE GENOMIC DNA]</scope>
    <source>
        <strain evidence="3">DSM 106435</strain>
    </source>
</reference>
<evidence type="ECO:0000313" key="2">
    <source>
        <dbReference type="EMBL" id="AXI76800.1"/>
    </source>
</evidence>
<dbReference type="Gene3D" id="3.30.420.40">
    <property type="match status" value="2"/>
</dbReference>
<name>A0A345SSU5_9ACTN</name>
<keyword evidence="3" id="KW-1185">Reference proteome</keyword>
<gene>
    <name evidence="2" type="ORF">C7M71_004350</name>
</gene>
<evidence type="ECO:0000313" key="3">
    <source>
        <dbReference type="Proteomes" id="UP000249340"/>
    </source>
</evidence>
<dbReference type="SUPFAM" id="SSF53067">
    <property type="entry name" value="Actin-like ATPase domain"/>
    <property type="match status" value="1"/>
</dbReference>
<dbReference type="SUPFAM" id="SSF46785">
    <property type="entry name" value="Winged helix' DNA-binding domain"/>
    <property type="match status" value="1"/>
</dbReference>
<dbReference type="EMBL" id="CP031264">
    <property type="protein sequence ID" value="AXI76800.1"/>
    <property type="molecule type" value="Genomic_DNA"/>
</dbReference>
<comment type="similarity">
    <text evidence="1">Belongs to the ROK (NagC/XylR) family.</text>
</comment>
<organism evidence="2 3">
    <name type="scientific">Peterkaempfera bronchialis</name>
    <dbReference type="NCBI Taxonomy" id="2126346"/>
    <lineage>
        <taxon>Bacteria</taxon>
        <taxon>Bacillati</taxon>
        <taxon>Actinomycetota</taxon>
        <taxon>Actinomycetes</taxon>
        <taxon>Kitasatosporales</taxon>
        <taxon>Streptomycetaceae</taxon>
        <taxon>Peterkaempfera</taxon>
    </lineage>
</organism>
<dbReference type="InterPro" id="IPR036388">
    <property type="entry name" value="WH-like_DNA-bd_sf"/>
</dbReference>
<dbReference type="KEGG" id="stri:C7M71_004350"/>
<dbReference type="PANTHER" id="PTHR18964:SF149">
    <property type="entry name" value="BIFUNCTIONAL UDP-N-ACETYLGLUCOSAMINE 2-EPIMERASE_N-ACETYLMANNOSAMINE KINASE"/>
    <property type="match status" value="1"/>
</dbReference>
<dbReference type="InterPro" id="IPR036390">
    <property type="entry name" value="WH_DNA-bd_sf"/>
</dbReference>
<dbReference type="AlphaFoldDB" id="A0A345SSU5"/>
<dbReference type="Proteomes" id="UP000249340">
    <property type="component" value="Chromosome"/>
</dbReference>
<protein>
    <submittedName>
        <fullName evidence="2">ROK family protein</fullName>
    </submittedName>
</protein>
<dbReference type="Gene3D" id="1.10.10.10">
    <property type="entry name" value="Winged helix-like DNA-binding domain superfamily/Winged helix DNA-binding domain"/>
    <property type="match status" value="1"/>
</dbReference>
<sequence>MASSVAGNRSLLRRMNSLALLLELRRGPRTISHLTEATGLSRTTAEAVLGDLVQLGWAATAAPEERSGRPVMGRPAVSYRFAGEAGRLLSADIGAHHIHTVVADLQGTVLSSHTLAVSEQDPAADRLRSTRSAMTAALKEADTRAEDLWAVAIGSPGVITDGGVRHFGGEGMPGWIGLDLAAAFAEDFDCPVLVEGDCALGTVAEHRLGAARGARDVVYILCGNRTGAGIIANGDLYRGHRGGTGIIGELPQLRWRELELETYSGRPPATGRPTRHEMFTAARQGDAEALKAVSAFAEALSVGIAAMILAIDPELVVLGGGSSNSADLFVDLVRDNLHRLCPLMPAVAVSTLGGDAVALGGIQIAWSHVDAALARAVEQGLAFPPATPEFVRDRG</sequence>
<dbReference type="RefSeq" id="WP_111491819.1">
    <property type="nucleotide sequence ID" value="NZ_CP031264.1"/>
</dbReference>
<dbReference type="OrthoDB" id="3863906at2"/>
<dbReference type="PANTHER" id="PTHR18964">
    <property type="entry name" value="ROK (REPRESSOR, ORF, KINASE) FAMILY"/>
    <property type="match status" value="1"/>
</dbReference>
<dbReference type="InterPro" id="IPR000600">
    <property type="entry name" value="ROK"/>
</dbReference>
<dbReference type="Pfam" id="PF00480">
    <property type="entry name" value="ROK"/>
    <property type="match status" value="2"/>
</dbReference>
<accession>A0A345SSU5</accession>
<dbReference type="InterPro" id="IPR043129">
    <property type="entry name" value="ATPase_NBD"/>
</dbReference>
<proteinExistence type="inferred from homology"/>